<accession>A0A2I0UIZ2</accession>
<keyword evidence="2" id="KW-1185">Reference proteome</keyword>
<reference evidence="2" key="2">
    <citation type="submission" date="2017-12" db="EMBL/GenBank/DDBJ databases">
        <title>Genome sequence of the Bar-tailed Godwit (Limosa lapponica baueri).</title>
        <authorList>
            <person name="Lima N.C.B."/>
            <person name="Parody-Merino A.M."/>
            <person name="Battley P.F."/>
            <person name="Fidler A.E."/>
            <person name="Prosdocimi F."/>
        </authorList>
    </citation>
    <scope>NUCLEOTIDE SEQUENCE [LARGE SCALE GENOMIC DNA]</scope>
</reference>
<dbReference type="EMBL" id="KZ505731">
    <property type="protein sequence ID" value="PKU46022.1"/>
    <property type="molecule type" value="Genomic_DNA"/>
</dbReference>
<reference evidence="2" key="1">
    <citation type="submission" date="2017-11" db="EMBL/GenBank/DDBJ databases">
        <authorList>
            <person name="Lima N.C."/>
            <person name="Parody-Merino A.M."/>
            <person name="Battley P.F."/>
            <person name="Fidler A.E."/>
            <person name="Prosdocimi F."/>
        </authorList>
    </citation>
    <scope>NUCLEOTIDE SEQUENCE [LARGE SCALE GENOMIC DNA]</scope>
</reference>
<evidence type="ECO:0000313" key="1">
    <source>
        <dbReference type="EMBL" id="PKU46022.1"/>
    </source>
</evidence>
<name>A0A2I0UIZ2_LIMLA</name>
<dbReference type="PANTHER" id="PTHR33332">
    <property type="entry name" value="REVERSE TRANSCRIPTASE DOMAIN-CONTAINING PROTEIN"/>
    <property type="match status" value="1"/>
</dbReference>
<gene>
    <name evidence="1" type="ORF">llap_3684</name>
</gene>
<keyword evidence="1" id="KW-0695">RNA-directed DNA polymerase</keyword>
<sequence length="169" mass="19006">MYLQTSQSHCCAWQDHGGDPPVTLLRQMENKEVIGDSQHGFSKGKSCLIYLVAFYDEVTPLVDKGRANDIIYLDLYRDTDSGIECTLSKFADDTKLCGAIDMLEGRHAIQKDLDWLERWARLNLVKFNKAKCKVLHLYLGWSNLKHGDGLSGECIESSSKEKDLGDFGG</sequence>
<dbReference type="OrthoDB" id="10063195at2759"/>
<keyword evidence="1" id="KW-0548">Nucleotidyltransferase</keyword>
<organism evidence="1 2">
    <name type="scientific">Limosa lapponica baueri</name>
    <dbReference type="NCBI Taxonomy" id="1758121"/>
    <lineage>
        <taxon>Eukaryota</taxon>
        <taxon>Metazoa</taxon>
        <taxon>Chordata</taxon>
        <taxon>Craniata</taxon>
        <taxon>Vertebrata</taxon>
        <taxon>Euteleostomi</taxon>
        <taxon>Archelosauria</taxon>
        <taxon>Archosauria</taxon>
        <taxon>Dinosauria</taxon>
        <taxon>Saurischia</taxon>
        <taxon>Theropoda</taxon>
        <taxon>Coelurosauria</taxon>
        <taxon>Aves</taxon>
        <taxon>Neognathae</taxon>
        <taxon>Neoaves</taxon>
        <taxon>Charadriiformes</taxon>
        <taxon>Scolopacidae</taxon>
        <taxon>Limosa</taxon>
    </lineage>
</organism>
<dbReference type="AlphaFoldDB" id="A0A2I0UIZ2"/>
<protein>
    <submittedName>
        <fullName evidence="1">Rna-directed dna polymerase from mobile element jockey-like</fullName>
    </submittedName>
</protein>
<evidence type="ECO:0000313" key="2">
    <source>
        <dbReference type="Proteomes" id="UP000233556"/>
    </source>
</evidence>
<proteinExistence type="predicted"/>
<dbReference type="Proteomes" id="UP000233556">
    <property type="component" value="Unassembled WGS sequence"/>
</dbReference>
<keyword evidence="1" id="KW-0808">Transferase</keyword>
<dbReference type="GO" id="GO:0003964">
    <property type="term" value="F:RNA-directed DNA polymerase activity"/>
    <property type="evidence" value="ECO:0007669"/>
    <property type="project" value="UniProtKB-KW"/>
</dbReference>